<comment type="caution">
    <text evidence="3">Lacks conserved residue(s) required for the propagation of feature annotation.</text>
</comment>
<dbReference type="PROSITE" id="PS51670">
    <property type="entry name" value="SHKT"/>
    <property type="match status" value="1"/>
</dbReference>
<evidence type="ECO:0000313" key="7">
    <source>
        <dbReference type="EMBL" id="CAH3107699.1"/>
    </source>
</evidence>
<dbReference type="InterPro" id="IPR001254">
    <property type="entry name" value="Trypsin_dom"/>
</dbReference>
<dbReference type="PANTHER" id="PTHR24252">
    <property type="entry name" value="ACROSIN-RELATED"/>
    <property type="match status" value="1"/>
</dbReference>
<dbReference type="Gene3D" id="2.40.10.10">
    <property type="entry name" value="Trypsin-like serine proteases"/>
    <property type="match status" value="3"/>
</dbReference>
<dbReference type="PROSITE" id="PS51257">
    <property type="entry name" value="PROKAR_LIPOPROTEIN"/>
    <property type="match status" value="1"/>
</dbReference>
<dbReference type="SMART" id="SM00020">
    <property type="entry name" value="Tryp_SPc"/>
    <property type="match status" value="1"/>
</dbReference>
<comment type="caution">
    <text evidence="7">The sequence shown here is derived from an EMBL/GenBank/DDBJ whole genome shotgun (WGS) entry which is preliminary data.</text>
</comment>
<evidence type="ECO:0000256" key="1">
    <source>
        <dbReference type="ARBA" id="ARBA00022656"/>
    </source>
</evidence>
<dbReference type="InterPro" id="IPR033116">
    <property type="entry name" value="TRYPSIN_SER"/>
</dbReference>
<evidence type="ECO:0000256" key="2">
    <source>
        <dbReference type="ARBA" id="ARBA00023157"/>
    </source>
</evidence>
<evidence type="ECO:0000259" key="5">
    <source>
        <dbReference type="PROSITE" id="PS50240"/>
    </source>
</evidence>
<dbReference type="PROSITE" id="PS00134">
    <property type="entry name" value="TRYPSIN_HIS"/>
    <property type="match status" value="1"/>
</dbReference>
<keyword evidence="4" id="KW-0645">Protease</keyword>
<dbReference type="Pfam" id="PF01549">
    <property type="entry name" value="ShK"/>
    <property type="match status" value="1"/>
</dbReference>
<keyword evidence="4" id="KW-0378">Hydrolase</keyword>
<evidence type="ECO:0000256" key="4">
    <source>
        <dbReference type="RuleBase" id="RU363034"/>
    </source>
</evidence>
<name>A0ABN8NII3_9CNID</name>
<dbReference type="CDD" id="cd00190">
    <property type="entry name" value="Tryp_SPc"/>
    <property type="match status" value="1"/>
</dbReference>
<dbReference type="PANTHER" id="PTHR24252:SF7">
    <property type="entry name" value="HYALIN"/>
    <property type="match status" value="1"/>
</dbReference>
<feature type="domain" description="Peptidase S1" evidence="5">
    <location>
        <begin position="36"/>
        <end position="283"/>
    </location>
</feature>
<dbReference type="SUPFAM" id="SSF50494">
    <property type="entry name" value="Trypsin-like serine proteases"/>
    <property type="match status" value="1"/>
</dbReference>
<feature type="domain" description="ShKT" evidence="6">
    <location>
        <begin position="298"/>
        <end position="332"/>
    </location>
</feature>
<reference evidence="7 8" key="1">
    <citation type="submission" date="2022-05" db="EMBL/GenBank/DDBJ databases">
        <authorList>
            <consortium name="Genoscope - CEA"/>
            <person name="William W."/>
        </authorList>
    </citation>
    <scope>NUCLEOTIDE SEQUENCE [LARGE SCALE GENOMIC DNA]</scope>
</reference>
<dbReference type="InterPro" id="IPR043504">
    <property type="entry name" value="Peptidase_S1_PA_chymotrypsin"/>
</dbReference>
<dbReference type="InterPro" id="IPR003582">
    <property type="entry name" value="ShKT_dom"/>
</dbReference>
<sequence>MKAAGVSRRNLNNSISVTSCSPLFCGRKGMTSSSRIVGGTNAFPGSWPWQAEVLKLDKDTMKYSHHCGGTLISSQWVMTAAHCVFEVPFPCRYKVVLGQYDRSVKDAFEKEYDVISIKIHEDYWTKGYGYDIALLKLNVPALVFPGKVWQACLPEQGKRVPIGKECHISGWGKTSLPNISDFSNILQEVKMPIVDYATCAAGNAKLTYAKVDDEIEVCSGHGGNNPISGCHGDSGGPLTCEENGRWFVRGIISWGDHWCQGGPTFSVSVRVSRFVEWIHAIIWESVSTNWFAYFEDACKDHLPHCSKWTKEGLCTDDWAKNYVNKFCPLSCK</sequence>
<dbReference type="PROSITE" id="PS00135">
    <property type="entry name" value="TRYPSIN_SER"/>
    <property type="match status" value="1"/>
</dbReference>
<evidence type="ECO:0000259" key="6">
    <source>
        <dbReference type="PROSITE" id="PS51670"/>
    </source>
</evidence>
<keyword evidence="2" id="KW-1015">Disulfide bond</keyword>
<dbReference type="InterPro" id="IPR009003">
    <property type="entry name" value="Peptidase_S1_PA"/>
</dbReference>
<proteinExistence type="predicted"/>
<accession>A0ABN8NII3</accession>
<dbReference type="InterPro" id="IPR018114">
    <property type="entry name" value="TRYPSIN_HIS"/>
</dbReference>
<organism evidence="7 8">
    <name type="scientific">Porites lobata</name>
    <dbReference type="NCBI Taxonomy" id="104759"/>
    <lineage>
        <taxon>Eukaryota</taxon>
        <taxon>Metazoa</taxon>
        <taxon>Cnidaria</taxon>
        <taxon>Anthozoa</taxon>
        <taxon>Hexacorallia</taxon>
        <taxon>Scleractinia</taxon>
        <taxon>Fungiina</taxon>
        <taxon>Poritidae</taxon>
        <taxon>Porites</taxon>
    </lineage>
</organism>
<keyword evidence="4" id="KW-0720">Serine protease</keyword>
<gene>
    <name evidence="7" type="ORF">PLOB_00016826</name>
</gene>
<evidence type="ECO:0000313" key="8">
    <source>
        <dbReference type="Proteomes" id="UP001159405"/>
    </source>
</evidence>
<dbReference type="PRINTS" id="PR00722">
    <property type="entry name" value="CHYMOTRYPSIN"/>
</dbReference>
<keyword evidence="1" id="KW-0800">Toxin</keyword>
<dbReference type="EMBL" id="CALNXK010000020">
    <property type="protein sequence ID" value="CAH3107699.1"/>
    <property type="molecule type" value="Genomic_DNA"/>
</dbReference>
<keyword evidence="8" id="KW-1185">Reference proteome</keyword>
<evidence type="ECO:0000256" key="3">
    <source>
        <dbReference type="PROSITE-ProRule" id="PRU01005"/>
    </source>
</evidence>
<dbReference type="InterPro" id="IPR001314">
    <property type="entry name" value="Peptidase_S1A"/>
</dbReference>
<protein>
    <submittedName>
        <fullName evidence="7">Uncharacterized protein</fullName>
    </submittedName>
</protein>
<dbReference type="Proteomes" id="UP001159405">
    <property type="component" value="Unassembled WGS sequence"/>
</dbReference>
<dbReference type="Pfam" id="PF00089">
    <property type="entry name" value="Trypsin"/>
    <property type="match status" value="1"/>
</dbReference>
<dbReference type="PROSITE" id="PS50240">
    <property type="entry name" value="TRYPSIN_DOM"/>
    <property type="match status" value="1"/>
</dbReference>